<dbReference type="PANTHER" id="PTHR15750:SF2">
    <property type="entry name" value="VASOHIBIN"/>
    <property type="match status" value="1"/>
</dbReference>
<feature type="active site" evidence="1">
    <location>
        <position position="125"/>
    </location>
</feature>
<dbReference type="InParanoid" id="H3HE50"/>
<dbReference type="PANTHER" id="PTHR15750">
    <property type="entry name" value="VASOHIBIN-1-LIKE ISOFORM X2"/>
    <property type="match status" value="1"/>
</dbReference>
<protein>
    <recommendedName>
        <fullName evidence="4">Vasohibin</fullName>
    </recommendedName>
</protein>
<dbReference type="EMBL" id="DS566104">
    <property type="status" value="NOT_ANNOTATED_CDS"/>
    <property type="molecule type" value="Genomic_DNA"/>
</dbReference>
<evidence type="ECO:0000313" key="2">
    <source>
        <dbReference type="EnsemblProtists" id="Phyra96789"/>
    </source>
</evidence>
<keyword evidence="3" id="KW-1185">Reference proteome</keyword>
<dbReference type="GO" id="GO:0005737">
    <property type="term" value="C:cytoplasm"/>
    <property type="evidence" value="ECO:0007669"/>
    <property type="project" value="InterPro"/>
</dbReference>
<dbReference type="InterPro" id="IPR028131">
    <property type="entry name" value="VASH1"/>
</dbReference>
<dbReference type="Pfam" id="PF14822">
    <property type="entry name" value="Vasohibin"/>
    <property type="match status" value="1"/>
</dbReference>
<reference evidence="2" key="2">
    <citation type="submission" date="2015-06" db="UniProtKB">
        <authorList>
            <consortium name="EnsemblProtists"/>
        </authorList>
    </citation>
    <scope>IDENTIFICATION</scope>
    <source>
        <strain evidence="2">Pr102</strain>
    </source>
</reference>
<accession>H3HE50</accession>
<evidence type="ECO:0000313" key="3">
    <source>
        <dbReference type="Proteomes" id="UP000005238"/>
    </source>
</evidence>
<organism evidence="2 3">
    <name type="scientific">Phytophthora ramorum</name>
    <name type="common">Sudden oak death agent</name>
    <dbReference type="NCBI Taxonomy" id="164328"/>
    <lineage>
        <taxon>Eukaryota</taxon>
        <taxon>Sar</taxon>
        <taxon>Stramenopiles</taxon>
        <taxon>Oomycota</taxon>
        <taxon>Peronosporomycetes</taxon>
        <taxon>Peronosporales</taxon>
        <taxon>Peronosporaceae</taxon>
        <taxon>Phytophthora</taxon>
    </lineage>
</organism>
<proteinExistence type="predicted"/>
<feature type="active site" evidence="1">
    <location>
        <position position="90"/>
    </location>
</feature>
<evidence type="ECO:0000256" key="1">
    <source>
        <dbReference type="PIRSR" id="PIRSR628131-1"/>
    </source>
</evidence>
<dbReference type="OMA" id="HQQQKWG"/>
<dbReference type="HOGENOM" id="CLU_045914_0_0_1"/>
<reference evidence="3" key="1">
    <citation type="journal article" date="2006" name="Science">
        <title>Phytophthora genome sequences uncover evolutionary origins and mechanisms of pathogenesis.</title>
        <authorList>
            <person name="Tyler B.M."/>
            <person name="Tripathy S."/>
            <person name="Zhang X."/>
            <person name="Dehal P."/>
            <person name="Jiang R.H."/>
            <person name="Aerts A."/>
            <person name="Arredondo F.D."/>
            <person name="Baxter L."/>
            <person name="Bensasson D."/>
            <person name="Beynon J.L."/>
            <person name="Chapman J."/>
            <person name="Damasceno C.M."/>
            <person name="Dorrance A.E."/>
            <person name="Dou D."/>
            <person name="Dickerman A.W."/>
            <person name="Dubchak I.L."/>
            <person name="Garbelotto M."/>
            <person name="Gijzen M."/>
            <person name="Gordon S.G."/>
            <person name="Govers F."/>
            <person name="Grunwald N.J."/>
            <person name="Huang W."/>
            <person name="Ivors K.L."/>
            <person name="Jones R.W."/>
            <person name="Kamoun S."/>
            <person name="Krampis K."/>
            <person name="Lamour K.H."/>
            <person name="Lee M.K."/>
            <person name="McDonald W.H."/>
            <person name="Medina M."/>
            <person name="Meijer H.J."/>
            <person name="Nordberg E.K."/>
            <person name="Maclean D.J."/>
            <person name="Ospina-Giraldo M.D."/>
            <person name="Morris P.F."/>
            <person name="Phuntumart V."/>
            <person name="Putnam N.H."/>
            <person name="Rash S."/>
            <person name="Rose J.K."/>
            <person name="Sakihama Y."/>
            <person name="Salamov A.A."/>
            <person name="Savidor A."/>
            <person name="Scheuring C.F."/>
            <person name="Smith B.M."/>
            <person name="Sobral B.W."/>
            <person name="Terry A."/>
            <person name="Torto-Alalibo T.A."/>
            <person name="Win J."/>
            <person name="Xu Z."/>
            <person name="Zhang H."/>
            <person name="Grigoriev I.V."/>
            <person name="Rokhsar D.S."/>
            <person name="Boore J.L."/>
        </authorList>
    </citation>
    <scope>NUCLEOTIDE SEQUENCE [LARGE SCALE GENOMIC DNA]</scope>
    <source>
        <strain evidence="3">Pr102</strain>
    </source>
</reference>
<dbReference type="AlphaFoldDB" id="H3HE50"/>
<dbReference type="VEuPathDB" id="FungiDB:KRP23_6365"/>
<dbReference type="eggNOG" id="ENOG502QPPX">
    <property type="taxonomic scope" value="Eukaryota"/>
</dbReference>
<dbReference type="Proteomes" id="UP000005238">
    <property type="component" value="Unassembled WGS sequence"/>
</dbReference>
<evidence type="ECO:0008006" key="4">
    <source>
        <dbReference type="Google" id="ProtNLM"/>
    </source>
</evidence>
<name>H3HE50_PHYRM</name>
<dbReference type="VEuPathDB" id="FungiDB:KRP22_5734"/>
<sequence length="400" mass="44234">MAAISSEELQDAWQKVKAMTILPEPPEPKMPSFGPKVTIKSRLHAVQNVITSLEYNYTGTLYFDVNKNRSFKSIANTAKEIIKEGLPIQCLEAVFLAAYLTAGLQTLERFPISFKTIAGTSTHRHIVLGVRHQQQKWGALGLSRCDKLMNKEMKFDSLSDLVLDYCQEFQNVYHKVVRVNVLNLPVDTNVWTDVAKQLDNFGKDAAEIESFKKAKGEFPAWFGAKYALNAPEVEIGSAVPAPPTNIFLQNTSASPFLIEIEDNSGLLEIVTKSQPAAPPEKTQQSEERDEALKLNTTKCTASVRISARGMIVVAIKYNPHRLGTNKLASVSSSEKSPQSKLLKKGVNENACSVEPTATSEQHQVVSFRCTPTTRSSENLTDAEPDGETFTLETPFVLKDV</sequence>
<feature type="active site" evidence="1">
    <location>
        <position position="143"/>
    </location>
</feature>
<dbReference type="EnsemblProtists" id="Phyra96789">
    <property type="protein sequence ID" value="Phyra96789"/>
    <property type="gene ID" value="Phyra96789"/>
</dbReference>